<accession>A0AAV2QKE6</accession>
<dbReference type="InterPro" id="IPR036188">
    <property type="entry name" value="FAD/NAD-bd_sf"/>
</dbReference>
<dbReference type="Gene3D" id="3.30.560.10">
    <property type="entry name" value="Glucose Oxidase, domain 3"/>
    <property type="match status" value="1"/>
</dbReference>
<dbReference type="SUPFAM" id="SSF54373">
    <property type="entry name" value="FAD-linked reductases, C-terminal domain"/>
    <property type="match status" value="1"/>
</dbReference>
<dbReference type="Proteomes" id="UP001497623">
    <property type="component" value="Unassembled WGS sequence"/>
</dbReference>
<organism evidence="3 4">
    <name type="scientific">Meganyctiphanes norvegica</name>
    <name type="common">Northern krill</name>
    <name type="synonym">Thysanopoda norvegica</name>
    <dbReference type="NCBI Taxonomy" id="48144"/>
    <lineage>
        <taxon>Eukaryota</taxon>
        <taxon>Metazoa</taxon>
        <taxon>Ecdysozoa</taxon>
        <taxon>Arthropoda</taxon>
        <taxon>Crustacea</taxon>
        <taxon>Multicrustacea</taxon>
        <taxon>Malacostraca</taxon>
        <taxon>Eumalacostraca</taxon>
        <taxon>Eucarida</taxon>
        <taxon>Euphausiacea</taxon>
        <taxon>Euphausiidae</taxon>
        <taxon>Meganyctiphanes</taxon>
    </lineage>
</organism>
<protein>
    <recommendedName>
        <fullName evidence="2">Glucose-methanol-choline oxidoreductase C-terminal domain-containing protein</fullName>
    </recommendedName>
</protein>
<dbReference type="GO" id="GO:0016614">
    <property type="term" value="F:oxidoreductase activity, acting on CH-OH group of donors"/>
    <property type="evidence" value="ECO:0007669"/>
    <property type="project" value="InterPro"/>
</dbReference>
<sequence length="127" mass="14049">DDVKTLIQGIKFALKIGNTAAMKNDFQARFNSKLLPGCKHHTPWSDKYWECFIRHMASSTYHPAGTCKMGPISDAYSVVDHRLKVRGVSGLRIVDNSIMPTINAGNTHAPAVMIAEHAADLIKEDWG</sequence>
<evidence type="ECO:0000259" key="2">
    <source>
        <dbReference type="Pfam" id="PF05199"/>
    </source>
</evidence>
<evidence type="ECO:0000313" key="4">
    <source>
        <dbReference type="Proteomes" id="UP001497623"/>
    </source>
</evidence>
<comment type="caution">
    <text evidence="3">The sequence shown here is derived from an EMBL/GenBank/DDBJ whole genome shotgun (WGS) entry which is preliminary data.</text>
</comment>
<dbReference type="PANTHER" id="PTHR11552">
    <property type="entry name" value="GLUCOSE-METHANOL-CHOLINE GMC OXIDOREDUCTASE"/>
    <property type="match status" value="1"/>
</dbReference>
<dbReference type="InterPro" id="IPR007867">
    <property type="entry name" value="GMC_OxRtase_C"/>
</dbReference>
<evidence type="ECO:0000313" key="3">
    <source>
        <dbReference type="EMBL" id="CAL4085630.1"/>
    </source>
</evidence>
<reference evidence="3 4" key="1">
    <citation type="submission" date="2024-05" db="EMBL/GenBank/DDBJ databases">
        <authorList>
            <person name="Wallberg A."/>
        </authorList>
    </citation>
    <scope>NUCLEOTIDE SEQUENCE [LARGE SCALE GENOMIC DNA]</scope>
</reference>
<dbReference type="InterPro" id="IPR012132">
    <property type="entry name" value="GMC_OxRdtase"/>
</dbReference>
<dbReference type="AlphaFoldDB" id="A0AAV2QKE6"/>
<name>A0AAV2QKE6_MEGNR</name>
<proteinExistence type="inferred from homology"/>
<comment type="similarity">
    <text evidence="1">Belongs to the GMC oxidoreductase family.</text>
</comment>
<dbReference type="EMBL" id="CAXKWB010007104">
    <property type="protein sequence ID" value="CAL4085630.1"/>
    <property type="molecule type" value="Genomic_DNA"/>
</dbReference>
<feature type="domain" description="Glucose-methanol-choline oxidoreductase C-terminal" evidence="2">
    <location>
        <begin position="2"/>
        <end position="115"/>
    </location>
</feature>
<feature type="non-terminal residue" evidence="3">
    <location>
        <position position="1"/>
    </location>
</feature>
<dbReference type="Gene3D" id="3.50.50.60">
    <property type="entry name" value="FAD/NAD(P)-binding domain"/>
    <property type="match status" value="1"/>
</dbReference>
<dbReference type="GO" id="GO:0050660">
    <property type="term" value="F:flavin adenine dinucleotide binding"/>
    <property type="evidence" value="ECO:0007669"/>
    <property type="project" value="InterPro"/>
</dbReference>
<gene>
    <name evidence="3" type="ORF">MNOR_LOCUS12768</name>
</gene>
<dbReference type="SUPFAM" id="SSF51905">
    <property type="entry name" value="FAD/NAD(P)-binding domain"/>
    <property type="match status" value="1"/>
</dbReference>
<evidence type="ECO:0000256" key="1">
    <source>
        <dbReference type="ARBA" id="ARBA00010790"/>
    </source>
</evidence>
<keyword evidence="4" id="KW-1185">Reference proteome</keyword>
<dbReference type="PANTHER" id="PTHR11552:SF227">
    <property type="entry name" value="GLUCOSE DEHYDROGENASE [FAD, QUINONE]-LIKE PROTEIN"/>
    <property type="match status" value="1"/>
</dbReference>
<dbReference type="Pfam" id="PF05199">
    <property type="entry name" value="GMC_oxred_C"/>
    <property type="match status" value="1"/>
</dbReference>
<feature type="non-terminal residue" evidence="3">
    <location>
        <position position="127"/>
    </location>
</feature>